<dbReference type="PROSITE" id="PS00061">
    <property type="entry name" value="ADH_SHORT"/>
    <property type="match status" value="1"/>
</dbReference>
<evidence type="ECO:0000313" key="6">
    <source>
        <dbReference type="Proteomes" id="UP001165041"/>
    </source>
</evidence>
<reference evidence="5" key="1">
    <citation type="submission" date="2023-02" db="EMBL/GenBank/DDBJ databases">
        <title>Kitasatospora phosalacinea NBRC 14627.</title>
        <authorList>
            <person name="Ichikawa N."/>
            <person name="Sato H."/>
            <person name="Tonouchi N."/>
        </authorList>
    </citation>
    <scope>NUCLEOTIDE SEQUENCE</scope>
    <source>
        <strain evidence="5">NBRC 14627</strain>
    </source>
</reference>
<dbReference type="PANTHER" id="PTHR43490">
    <property type="entry name" value="(+)-NEOMENTHOL DEHYDROGENASE"/>
    <property type="match status" value="1"/>
</dbReference>
<comment type="similarity">
    <text evidence="1 4">Belongs to the short-chain dehydrogenases/reductases (SDR) family.</text>
</comment>
<dbReference type="InterPro" id="IPR036291">
    <property type="entry name" value="NAD(P)-bd_dom_sf"/>
</dbReference>
<comment type="caution">
    <text evidence="5">The sequence shown here is derived from an EMBL/GenBank/DDBJ whole genome shotgun (WGS) entry which is preliminary data.</text>
</comment>
<organism evidence="5 6">
    <name type="scientific">Kitasatospora phosalacinea</name>
    <dbReference type="NCBI Taxonomy" id="2065"/>
    <lineage>
        <taxon>Bacteria</taxon>
        <taxon>Bacillati</taxon>
        <taxon>Actinomycetota</taxon>
        <taxon>Actinomycetes</taxon>
        <taxon>Kitasatosporales</taxon>
        <taxon>Streptomycetaceae</taxon>
        <taxon>Kitasatospora</taxon>
    </lineage>
</organism>
<evidence type="ECO:0000256" key="1">
    <source>
        <dbReference type="ARBA" id="ARBA00006484"/>
    </source>
</evidence>
<dbReference type="InterPro" id="IPR020904">
    <property type="entry name" value="Sc_DH/Rdtase_CS"/>
</dbReference>
<keyword evidence="2" id="KW-0521">NADP</keyword>
<dbReference type="PANTHER" id="PTHR43490:SF99">
    <property type="entry name" value="SHORT-CHAIN DEHYDROGENASE_REDUCTASE"/>
    <property type="match status" value="1"/>
</dbReference>
<sequence length="251" mass="25837">MTDDSSTFALVTGANRGIGFAIARQLAERGLTVLVAARSPERAAAAAERLRAAGAAARPLTLDVTDPSGVREAARQVDAWFGRLDVLVNNAGISGAVDRRPPSAATPEEVGAVLGTNVLGVLAVTNAMLPLLRRSARARIVNVSSGLGSLDRQTDPGHYVSGLPPMAAYPVSKAALNMLTVQYARELRPEGILVNAAAPGACATDFTSGLPFARGVTRTADEGAAVAVRLATLGPDGPTGGFFEDDGPVRW</sequence>
<dbReference type="Gene3D" id="3.40.50.720">
    <property type="entry name" value="NAD(P)-binding Rossmann-like Domain"/>
    <property type="match status" value="1"/>
</dbReference>
<name>A0A9W6Q214_9ACTN</name>
<dbReference type="Pfam" id="PF00106">
    <property type="entry name" value="adh_short"/>
    <property type="match status" value="1"/>
</dbReference>
<dbReference type="RefSeq" id="WP_285733757.1">
    <property type="nucleotide sequence ID" value="NZ_BSSA01000002.1"/>
</dbReference>
<evidence type="ECO:0000256" key="2">
    <source>
        <dbReference type="ARBA" id="ARBA00022857"/>
    </source>
</evidence>
<dbReference type="PRINTS" id="PR00080">
    <property type="entry name" value="SDRFAMILY"/>
</dbReference>
<keyword evidence="3" id="KW-0560">Oxidoreductase</keyword>
<dbReference type="InterPro" id="IPR002347">
    <property type="entry name" value="SDR_fam"/>
</dbReference>
<accession>A0A9W6Q214</accession>
<dbReference type="AlphaFoldDB" id="A0A9W6Q214"/>
<dbReference type="Proteomes" id="UP001165041">
    <property type="component" value="Unassembled WGS sequence"/>
</dbReference>
<evidence type="ECO:0000256" key="4">
    <source>
        <dbReference type="RuleBase" id="RU000363"/>
    </source>
</evidence>
<proteinExistence type="inferred from homology"/>
<dbReference type="GO" id="GO:0016491">
    <property type="term" value="F:oxidoreductase activity"/>
    <property type="evidence" value="ECO:0007669"/>
    <property type="project" value="UniProtKB-KW"/>
</dbReference>
<evidence type="ECO:0000313" key="5">
    <source>
        <dbReference type="EMBL" id="GLW68580.1"/>
    </source>
</evidence>
<dbReference type="PRINTS" id="PR00081">
    <property type="entry name" value="GDHRDH"/>
</dbReference>
<protein>
    <submittedName>
        <fullName evidence="5">Dehydrogenase</fullName>
    </submittedName>
</protein>
<evidence type="ECO:0000256" key="3">
    <source>
        <dbReference type="ARBA" id="ARBA00023002"/>
    </source>
</evidence>
<dbReference type="SUPFAM" id="SSF51735">
    <property type="entry name" value="NAD(P)-binding Rossmann-fold domains"/>
    <property type="match status" value="1"/>
</dbReference>
<dbReference type="EMBL" id="BSSA01000002">
    <property type="protein sequence ID" value="GLW68580.1"/>
    <property type="molecule type" value="Genomic_DNA"/>
</dbReference>
<gene>
    <name evidence="5" type="ORF">Kpho02_08790</name>
</gene>